<reference evidence="2" key="1">
    <citation type="journal article" date="2019" name="Int. J. Syst. Evol. Microbiol.">
        <title>The Global Catalogue of Microorganisms (GCM) 10K type strain sequencing project: providing services to taxonomists for standard genome sequencing and annotation.</title>
        <authorList>
            <consortium name="The Broad Institute Genomics Platform"/>
            <consortium name="The Broad Institute Genome Sequencing Center for Infectious Disease"/>
            <person name="Wu L."/>
            <person name="Ma J."/>
        </authorList>
    </citation>
    <scope>NUCLEOTIDE SEQUENCE [LARGE SCALE GENOMIC DNA]</scope>
    <source>
        <strain evidence="2">CGMCC 1.16305</strain>
    </source>
</reference>
<dbReference type="SUPFAM" id="SSF140500">
    <property type="entry name" value="BAS1536-like"/>
    <property type="match status" value="1"/>
</dbReference>
<dbReference type="Gene3D" id="4.10.280.10">
    <property type="entry name" value="Helix-loop-helix DNA-binding domain"/>
    <property type="match status" value="1"/>
</dbReference>
<evidence type="ECO:0000313" key="1">
    <source>
        <dbReference type="EMBL" id="MFC7394598.1"/>
    </source>
</evidence>
<dbReference type="InterPro" id="IPR037208">
    <property type="entry name" value="Spo0E-like_sf"/>
</dbReference>
<dbReference type="Proteomes" id="UP001596505">
    <property type="component" value="Unassembled WGS sequence"/>
</dbReference>
<dbReference type="InterPro" id="IPR018540">
    <property type="entry name" value="Spo0E-like"/>
</dbReference>
<name>A0ABW2Q4N5_9BACL</name>
<proteinExistence type="predicted"/>
<protein>
    <submittedName>
        <fullName evidence="1">Aspartyl-phosphate phosphatase Spo0E family protein</fullName>
    </submittedName>
</protein>
<dbReference type="EMBL" id="JBHTCO010000034">
    <property type="protein sequence ID" value="MFC7394598.1"/>
    <property type="molecule type" value="Genomic_DNA"/>
</dbReference>
<evidence type="ECO:0000313" key="2">
    <source>
        <dbReference type="Proteomes" id="UP001596505"/>
    </source>
</evidence>
<sequence>MTRFELMAEIEKTRSHLLIAANTQTLSSKNVLTLSTKLDKLINQYQKTQHLDI</sequence>
<keyword evidence="2" id="KW-1185">Reference proteome</keyword>
<dbReference type="InterPro" id="IPR036638">
    <property type="entry name" value="HLH_DNA-bd_sf"/>
</dbReference>
<comment type="caution">
    <text evidence="1">The sequence shown here is derived from an EMBL/GenBank/DDBJ whole genome shotgun (WGS) entry which is preliminary data.</text>
</comment>
<gene>
    <name evidence="1" type="ORF">ACFQRG_16870</name>
</gene>
<dbReference type="Pfam" id="PF09388">
    <property type="entry name" value="SpoOE-like"/>
    <property type="match status" value="1"/>
</dbReference>
<organism evidence="1 2">
    <name type="scientific">Scopulibacillus cellulosilyticus</name>
    <dbReference type="NCBI Taxonomy" id="2665665"/>
    <lineage>
        <taxon>Bacteria</taxon>
        <taxon>Bacillati</taxon>
        <taxon>Bacillota</taxon>
        <taxon>Bacilli</taxon>
        <taxon>Bacillales</taxon>
        <taxon>Sporolactobacillaceae</taxon>
        <taxon>Scopulibacillus</taxon>
    </lineage>
</organism>
<dbReference type="RefSeq" id="WP_380968158.1">
    <property type="nucleotide sequence ID" value="NZ_JBHTCO010000034.1"/>
</dbReference>
<accession>A0ABW2Q4N5</accession>